<reference evidence="3 4" key="1">
    <citation type="journal article" date="2016" name="J. Microbiol.">
        <title>Dankookia rubra gen. nov., sp. nov., an alphaproteobacterium isolated from sediment of a shallow stream.</title>
        <authorList>
            <person name="Kim W.H."/>
            <person name="Kim D.H."/>
            <person name="Kang K."/>
            <person name="Ahn T.Y."/>
        </authorList>
    </citation>
    <scope>NUCLEOTIDE SEQUENCE [LARGE SCALE GENOMIC DNA]</scope>
    <source>
        <strain evidence="3 4">JCM30602</strain>
    </source>
</reference>
<feature type="chain" id="PRO_5020604902" evidence="2">
    <location>
        <begin position="20"/>
        <end position="323"/>
    </location>
</feature>
<dbReference type="Proteomes" id="UP000295096">
    <property type="component" value="Unassembled WGS sequence"/>
</dbReference>
<organism evidence="3 4">
    <name type="scientific">Dankookia rubra</name>
    <dbReference type="NCBI Taxonomy" id="1442381"/>
    <lineage>
        <taxon>Bacteria</taxon>
        <taxon>Pseudomonadati</taxon>
        <taxon>Pseudomonadota</taxon>
        <taxon>Alphaproteobacteria</taxon>
        <taxon>Acetobacterales</taxon>
        <taxon>Roseomonadaceae</taxon>
        <taxon>Dankookia</taxon>
    </lineage>
</organism>
<dbReference type="CDD" id="cd13578">
    <property type="entry name" value="PBP2_Bug27"/>
    <property type="match status" value="1"/>
</dbReference>
<dbReference type="RefSeq" id="WP_133289455.1">
    <property type="nucleotide sequence ID" value="NZ_SMSJ01000018.1"/>
</dbReference>
<protein>
    <submittedName>
        <fullName evidence="3">Tripartite tricarboxylate transporter substrate binding protein</fullName>
    </submittedName>
</protein>
<feature type="signal peptide" evidence="2">
    <location>
        <begin position="1"/>
        <end position="19"/>
    </location>
</feature>
<dbReference type="SUPFAM" id="SSF53850">
    <property type="entry name" value="Periplasmic binding protein-like II"/>
    <property type="match status" value="1"/>
</dbReference>
<dbReference type="Gene3D" id="3.40.190.10">
    <property type="entry name" value="Periplasmic binding protein-like II"/>
    <property type="match status" value="1"/>
</dbReference>
<dbReference type="PANTHER" id="PTHR42928">
    <property type="entry name" value="TRICARBOXYLATE-BINDING PROTEIN"/>
    <property type="match status" value="1"/>
</dbReference>
<dbReference type="InterPro" id="IPR006311">
    <property type="entry name" value="TAT_signal"/>
</dbReference>
<sequence length="323" mass="33428">MTHRITRRTALGLAGAALAAPALRAQGPGAIRIVVPFAPGGSTDAVARLASVGLGQRLGQPVVVENRSGAAGAIGTEAVVRAAPDGQTWLLTFDSHAVLPALLPNLGFNLTRDLDPVMLIGGAPYVIACRPDRPFRDLAGLVAAAKAKPDAVSYGSTGNGTIGHLTMMLLQSRSGTRMPHLAYRGGGLAVNDTIAGHVDVMIGSAALLAPHVAGGSLRAIAQFGPARLPALAQVQTAAEAGFPGLEAEAWWGVFAPAGTPAPLVARMNAALRESLSEDRVRRQMEETQQARLVLSDPPALQAFVEQQIATWGAVVRENAIRPD</sequence>
<name>A0A4R5QGP4_9PROT</name>
<evidence type="ECO:0000313" key="3">
    <source>
        <dbReference type="EMBL" id="TDH61667.1"/>
    </source>
</evidence>
<gene>
    <name evidence="3" type="ORF">E2C06_15165</name>
</gene>
<dbReference type="OrthoDB" id="8251536at2"/>
<accession>A0A4R5QGP4</accession>
<dbReference type="PROSITE" id="PS51318">
    <property type="entry name" value="TAT"/>
    <property type="match status" value="1"/>
</dbReference>
<dbReference type="InterPro" id="IPR042100">
    <property type="entry name" value="Bug_dom1"/>
</dbReference>
<comment type="similarity">
    <text evidence="1">Belongs to the UPF0065 (bug) family.</text>
</comment>
<evidence type="ECO:0000256" key="2">
    <source>
        <dbReference type="SAM" id="SignalP"/>
    </source>
</evidence>
<dbReference type="AlphaFoldDB" id="A0A4R5QGP4"/>
<comment type="caution">
    <text evidence="3">The sequence shown here is derived from an EMBL/GenBank/DDBJ whole genome shotgun (WGS) entry which is preliminary data.</text>
</comment>
<keyword evidence="4" id="KW-1185">Reference proteome</keyword>
<dbReference type="Gene3D" id="3.40.190.150">
    <property type="entry name" value="Bordetella uptake gene, domain 1"/>
    <property type="match status" value="1"/>
</dbReference>
<keyword evidence="2" id="KW-0732">Signal</keyword>
<dbReference type="InterPro" id="IPR005064">
    <property type="entry name" value="BUG"/>
</dbReference>
<dbReference type="Pfam" id="PF03401">
    <property type="entry name" value="TctC"/>
    <property type="match status" value="1"/>
</dbReference>
<dbReference type="PIRSF" id="PIRSF017082">
    <property type="entry name" value="YflP"/>
    <property type="match status" value="1"/>
</dbReference>
<dbReference type="EMBL" id="SMSJ01000018">
    <property type="protein sequence ID" value="TDH61667.1"/>
    <property type="molecule type" value="Genomic_DNA"/>
</dbReference>
<evidence type="ECO:0000313" key="4">
    <source>
        <dbReference type="Proteomes" id="UP000295096"/>
    </source>
</evidence>
<evidence type="ECO:0000256" key="1">
    <source>
        <dbReference type="ARBA" id="ARBA00006987"/>
    </source>
</evidence>
<dbReference type="PANTHER" id="PTHR42928:SF5">
    <property type="entry name" value="BLR1237 PROTEIN"/>
    <property type="match status" value="1"/>
</dbReference>
<proteinExistence type="inferred from homology"/>